<protein>
    <recommendedName>
        <fullName evidence="3">Rab-GAP TBC domain-containing protein</fullName>
    </recommendedName>
</protein>
<evidence type="ECO:0000313" key="1">
    <source>
        <dbReference type="EMBL" id="KAJ1366559.1"/>
    </source>
</evidence>
<gene>
    <name evidence="1" type="ORF">KIN20_027246</name>
</gene>
<evidence type="ECO:0000313" key="2">
    <source>
        <dbReference type="Proteomes" id="UP001196413"/>
    </source>
</evidence>
<accession>A0AAD5WDK3</accession>
<name>A0AAD5WDK3_PARTN</name>
<dbReference type="AlphaFoldDB" id="A0AAD5WDK3"/>
<dbReference type="EMBL" id="JAHQIW010005581">
    <property type="protein sequence ID" value="KAJ1366559.1"/>
    <property type="molecule type" value="Genomic_DNA"/>
</dbReference>
<keyword evidence="2" id="KW-1185">Reference proteome</keyword>
<reference evidence="1" key="1">
    <citation type="submission" date="2021-06" db="EMBL/GenBank/DDBJ databases">
        <title>Parelaphostrongylus tenuis whole genome reference sequence.</title>
        <authorList>
            <person name="Garwood T.J."/>
            <person name="Larsen P.A."/>
            <person name="Fountain-Jones N.M."/>
            <person name="Garbe J.R."/>
            <person name="Macchietto M.G."/>
            <person name="Kania S.A."/>
            <person name="Gerhold R.W."/>
            <person name="Richards J.E."/>
            <person name="Wolf T.M."/>
        </authorList>
    </citation>
    <scope>NUCLEOTIDE SEQUENCE</scope>
    <source>
        <strain evidence="1">MNPRO001-30</strain>
        <tissue evidence="1">Meninges</tissue>
    </source>
</reference>
<sequence length="110" mass="12747">MDTNLRERKETLGNNYVSILSNQVTDENLKAFCLKGGLRTSNLRSVVWRIHLKCLPISKVEWIPVASRTRKLYAELKQKNIANPHDETFCQDPQINNPLDQTDHVSFSFF</sequence>
<evidence type="ECO:0008006" key="3">
    <source>
        <dbReference type="Google" id="ProtNLM"/>
    </source>
</evidence>
<organism evidence="1 2">
    <name type="scientific">Parelaphostrongylus tenuis</name>
    <name type="common">Meningeal worm</name>
    <dbReference type="NCBI Taxonomy" id="148309"/>
    <lineage>
        <taxon>Eukaryota</taxon>
        <taxon>Metazoa</taxon>
        <taxon>Ecdysozoa</taxon>
        <taxon>Nematoda</taxon>
        <taxon>Chromadorea</taxon>
        <taxon>Rhabditida</taxon>
        <taxon>Rhabditina</taxon>
        <taxon>Rhabditomorpha</taxon>
        <taxon>Strongyloidea</taxon>
        <taxon>Metastrongylidae</taxon>
        <taxon>Parelaphostrongylus</taxon>
    </lineage>
</organism>
<proteinExistence type="predicted"/>
<dbReference type="Proteomes" id="UP001196413">
    <property type="component" value="Unassembled WGS sequence"/>
</dbReference>
<comment type="caution">
    <text evidence="1">The sequence shown here is derived from an EMBL/GenBank/DDBJ whole genome shotgun (WGS) entry which is preliminary data.</text>
</comment>